<feature type="compositionally biased region" description="Basic and acidic residues" evidence="1">
    <location>
        <begin position="83"/>
        <end position="99"/>
    </location>
</feature>
<feature type="region of interest" description="Disordered" evidence="1">
    <location>
        <begin position="1"/>
        <end position="100"/>
    </location>
</feature>
<sequence length="510" mass="54938">RQEQDRTQRQPPRQAPRHSGAGAARPARPTAVQIPRRGGRPASRHLGRGERLYPRGHGRGVHRQGFPHLGWHGVRRPRPARRRGPDLGGRRQTQGHDLHQGCGGSAGQYADRLPLVLRPPCGRHPVRTGTAGAKPAEVRSGLFRDRPDQAAGGLNQAAPLHLKAGLEVLVGHLVGDQRGQIQTGLQQAQHLAPGGEHLTPIDALDGQGLQDDRAPVRLHRLGRNAQHGHAAAHDQGVDALFEGDGRARHLQRHVEADLQAQLVHDVAQVFLGGVHRAHARRNLLRKFQAEVVDIGQDHGASARMAGHGGGHHADRAGASDQHVLAQQVELLRRVHGVAERVQDRADLIGHVVRQFDDVERRGHHIFGERALTVHADAARVRVQMKVTGAGRFGVQVDDVPLGRDALADLQAAIHVLADGDDLAREFMAGDHRHGHVLLGPLVPVPDVDVGAADGGAVHLDQHVLVARDGDGGVDQLQPFGRFRLGQGLHGVGHGGCSRCSASAARPPWRR</sequence>
<dbReference type="Proteomes" id="UP000038045">
    <property type="component" value="Unplaced"/>
</dbReference>
<organism evidence="2 3">
    <name type="scientific">Parastrongyloides trichosuri</name>
    <name type="common">Possum-specific nematode worm</name>
    <dbReference type="NCBI Taxonomy" id="131310"/>
    <lineage>
        <taxon>Eukaryota</taxon>
        <taxon>Metazoa</taxon>
        <taxon>Ecdysozoa</taxon>
        <taxon>Nematoda</taxon>
        <taxon>Chromadorea</taxon>
        <taxon>Rhabditida</taxon>
        <taxon>Tylenchina</taxon>
        <taxon>Panagrolaimomorpha</taxon>
        <taxon>Strongyloidoidea</taxon>
        <taxon>Strongyloididae</taxon>
        <taxon>Parastrongyloides</taxon>
    </lineage>
</organism>
<dbReference type="WBParaSite" id="PTRK_0001665500.1">
    <property type="protein sequence ID" value="PTRK_0001665500.1"/>
    <property type="gene ID" value="PTRK_0001665500"/>
</dbReference>
<proteinExistence type="predicted"/>
<feature type="compositionally biased region" description="Basic residues" evidence="1">
    <location>
        <begin position="37"/>
        <end position="46"/>
    </location>
</feature>
<feature type="compositionally biased region" description="Low complexity" evidence="1">
    <location>
        <begin position="9"/>
        <end position="31"/>
    </location>
</feature>
<feature type="compositionally biased region" description="Basic residues" evidence="1">
    <location>
        <begin position="73"/>
        <end position="82"/>
    </location>
</feature>
<accession>A0A0N5A4M9</accession>
<reference evidence="3" key="1">
    <citation type="submission" date="2017-02" db="UniProtKB">
        <authorList>
            <consortium name="WormBaseParasite"/>
        </authorList>
    </citation>
    <scope>IDENTIFICATION</scope>
</reference>
<name>A0A0N5A4M9_PARTI</name>
<dbReference type="AlphaFoldDB" id="A0A0N5A4M9"/>
<protein>
    <submittedName>
        <fullName evidence="3">NAD-specific glutamate dehydrogenase</fullName>
    </submittedName>
</protein>
<evidence type="ECO:0000313" key="3">
    <source>
        <dbReference type="WBParaSite" id="PTRK_0001665500.1"/>
    </source>
</evidence>
<keyword evidence="2" id="KW-1185">Reference proteome</keyword>
<evidence type="ECO:0000256" key="1">
    <source>
        <dbReference type="SAM" id="MobiDB-lite"/>
    </source>
</evidence>
<evidence type="ECO:0000313" key="2">
    <source>
        <dbReference type="Proteomes" id="UP000038045"/>
    </source>
</evidence>